<gene>
    <name evidence="1" type="ORF">SAMN03097708_01829</name>
</gene>
<keyword evidence="2" id="KW-1185">Reference proteome</keyword>
<dbReference type="Proteomes" id="UP000199648">
    <property type="component" value="Unassembled WGS sequence"/>
</dbReference>
<accession>A0A1G5QC50</accession>
<protein>
    <submittedName>
        <fullName evidence="1">Uncharacterized protein</fullName>
    </submittedName>
</protein>
<evidence type="ECO:0000313" key="2">
    <source>
        <dbReference type="Proteomes" id="UP000199648"/>
    </source>
</evidence>
<dbReference type="AlphaFoldDB" id="A0A1G5QC50"/>
<dbReference type="EMBL" id="FMWD01000005">
    <property type="protein sequence ID" value="SCZ59277.1"/>
    <property type="molecule type" value="Genomic_DNA"/>
</dbReference>
<proteinExistence type="predicted"/>
<organism evidence="1 2">
    <name type="scientific">Thiohalomonas denitrificans</name>
    <dbReference type="NCBI Taxonomy" id="415747"/>
    <lineage>
        <taxon>Bacteria</taxon>
        <taxon>Pseudomonadati</taxon>
        <taxon>Pseudomonadota</taxon>
        <taxon>Gammaproteobacteria</taxon>
        <taxon>Thiohalomonadales</taxon>
        <taxon>Thiohalomonadaceae</taxon>
        <taxon>Thiohalomonas</taxon>
    </lineage>
</organism>
<evidence type="ECO:0000313" key="1">
    <source>
        <dbReference type="EMBL" id="SCZ59277.1"/>
    </source>
</evidence>
<reference evidence="1 2" key="1">
    <citation type="submission" date="2016-10" db="EMBL/GenBank/DDBJ databases">
        <authorList>
            <person name="de Groot N.N."/>
        </authorList>
    </citation>
    <scope>NUCLEOTIDE SEQUENCE [LARGE SCALE GENOMIC DNA]</scope>
    <source>
        <strain evidence="1 2">HLD2</strain>
    </source>
</reference>
<name>A0A1G5QC50_9GAMM</name>
<sequence>MNVSISRLPEAVTAWGTSDFADTLKSELENLAPDALPLQQGLSHGSYVSGDQFEVMILTVSESPGMIHARVGIHYFSIIAGCNCADDPTPVDELHEYCEVEIELDKATAEARVRLLVD</sequence>
<dbReference type="RefSeq" id="WP_217631954.1">
    <property type="nucleotide sequence ID" value="NZ_FMWD01000005.1"/>
</dbReference>